<keyword evidence="3" id="KW-1185">Reference proteome</keyword>
<feature type="region of interest" description="Disordered" evidence="1">
    <location>
        <begin position="121"/>
        <end position="149"/>
    </location>
</feature>
<dbReference type="EMBL" id="APCN01004537">
    <property type="status" value="NOT_ANNOTATED_CDS"/>
    <property type="molecule type" value="Genomic_DNA"/>
</dbReference>
<feature type="compositionally biased region" description="Low complexity" evidence="1">
    <location>
        <begin position="135"/>
        <end position="145"/>
    </location>
</feature>
<reference evidence="2" key="1">
    <citation type="submission" date="2022-08" db="UniProtKB">
        <authorList>
            <consortium name="EnsemblMetazoa"/>
        </authorList>
    </citation>
    <scope>IDENTIFICATION</scope>
    <source>
        <strain evidence="2">Dongola</strain>
    </source>
</reference>
<sequence length="374" mass="39805">MPHAGGRCRGGGGGSGTGCLRIRERGARLWLVPGQREPTVRRQQRYQLTERLDRHVVRHENVLERVDRRVEGGDRLLRLLLDRLLLQLPLLQPLDVLLLAYPLNVPLLPAPLVDLELGSLADTDGSSSPPPGGSHPPAGSSPSSSITVQDGISSSAASFDSSFSISAVTASSFQLPLTYCFCVTMYAAVGLQLRLAATLPSDELPEGQCSVGLNWRGMRALPPLLRPTPSRPFSPPPSVGASLLQPAYGILSSAPFGFMSPLADTWEDSAVCSRFISTFPSAITSLQSSSTGCWCWCVAASPPTVLLSTKGTFTSGCPCWDESCDSWRYDCDSCESCESCESRESCDDCCDSGESVSIVTSTAPSSIITIGVSS</sequence>
<dbReference type="AlphaFoldDB" id="A0A182IHW4"/>
<organism evidence="2 3">
    <name type="scientific">Anopheles arabiensis</name>
    <name type="common">Mosquito</name>
    <dbReference type="NCBI Taxonomy" id="7173"/>
    <lineage>
        <taxon>Eukaryota</taxon>
        <taxon>Metazoa</taxon>
        <taxon>Ecdysozoa</taxon>
        <taxon>Arthropoda</taxon>
        <taxon>Hexapoda</taxon>
        <taxon>Insecta</taxon>
        <taxon>Pterygota</taxon>
        <taxon>Neoptera</taxon>
        <taxon>Endopterygota</taxon>
        <taxon>Diptera</taxon>
        <taxon>Nematocera</taxon>
        <taxon>Culicoidea</taxon>
        <taxon>Culicidae</taxon>
        <taxon>Anophelinae</taxon>
        <taxon>Anopheles</taxon>
    </lineage>
</organism>
<protein>
    <submittedName>
        <fullName evidence="2">Uncharacterized protein</fullName>
    </submittedName>
</protein>
<proteinExistence type="predicted"/>
<evidence type="ECO:0000313" key="2">
    <source>
        <dbReference type="EnsemblMetazoa" id="AARA015035-PA"/>
    </source>
</evidence>
<name>A0A182IHW4_ANOAR</name>
<evidence type="ECO:0000256" key="1">
    <source>
        <dbReference type="SAM" id="MobiDB-lite"/>
    </source>
</evidence>
<dbReference type="VEuPathDB" id="VectorBase:AARA015035"/>
<dbReference type="Proteomes" id="UP000075840">
    <property type="component" value="Unassembled WGS sequence"/>
</dbReference>
<evidence type="ECO:0000313" key="3">
    <source>
        <dbReference type="Proteomes" id="UP000075840"/>
    </source>
</evidence>
<accession>A0A182IHW4</accession>
<dbReference type="EnsemblMetazoa" id="AARA015035-RA">
    <property type="protein sequence ID" value="AARA015035-PA"/>
    <property type="gene ID" value="AARA015035"/>
</dbReference>